<dbReference type="EMBL" id="BMGM01000013">
    <property type="protein sequence ID" value="GGE44404.1"/>
    <property type="molecule type" value="Genomic_DNA"/>
</dbReference>
<keyword evidence="2" id="KW-1185">Reference proteome</keyword>
<dbReference type="PANTHER" id="PTHR34585">
    <property type="match status" value="1"/>
</dbReference>
<reference evidence="2" key="1">
    <citation type="journal article" date="2019" name="Int. J. Syst. Evol. Microbiol.">
        <title>The Global Catalogue of Microorganisms (GCM) 10K type strain sequencing project: providing services to taxonomists for standard genome sequencing and annotation.</title>
        <authorList>
            <consortium name="The Broad Institute Genomics Platform"/>
            <consortium name="The Broad Institute Genome Sequencing Center for Infectious Disease"/>
            <person name="Wu L."/>
            <person name="Ma J."/>
        </authorList>
    </citation>
    <scope>NUCLEOTIDE SEQUENCE [LARGE SCALE GENOMIC DNA]</scope>
    <source>
        <strain evidence="2">CGMCC 1.12931</strain>
    </source>
</reference>
<protein>
    <recommendedName>
        <fullName evidence="3">Helix-turn-helix domain-containing protein</fullName>
    </recommendedName>
</protein>
<organism evidence="1 2">
    <name type="scientific">Psychroflexus planctonicus</name>
    <dbReference type="NCBI Taxonomy" id="1526575"/>
    <lineage>
        <taxon>Bacteria</taxon>
        <taxon>Pseudomonadati</taxon>
        <taxon>Bacteroidota</taxon>
        <taxon>Flavobacteriia</taxon>
        <taxon>Flavobacteriales</taxon>
        <taxon>Flavobacteriaceae</taxon>
        <taxon>Psychroflexus</taxon>
    </lineage>
</organism>
<dbReference type="PANTHER" id="PTHR34585:SF22">
    <property type="entry name" value="HELIX-TURN-HELIX DOMAIN-CONTAINING PROTEIN"/>
    <property type="match status" value="1"/>
</dbReference>
<gene>
    <name evidence="1" type="ORF">GCM10010832_25540</name>
</gene>
<sequence length="109" mass="12675">MAYKLKNIHMSLDNKEELRIPTVKTIKYLLDPIVKKLDHLDSVITSNSTTSSESKYYRNSDLKKLFGFSSNTIIKYREIGLLPYTKIGEIFLYEKKKINSILKENSVNL</sequence>
<dbReference type="InterPro" id="IPR009061">
    <property type="entry name" value="DNA-bd_dom_put_sf"/>
</dbReference>
<name>A0ABQ1SPB3_9FLAO</name>
<dbReference type="SUPFAM" id="SSF46955">
    <property type="entry name" value="Putative DNA-binding domain"/>
    <property type="match status" value="1"/>
</dbReference>
<comment type="caution">
    <text evidence="1">The sequence shown here is derived from an EMBL/GenBank/DDBJ whole genome shotgun (WGS) entry which is preliminary data.</text>
</comment>
<evidence type="ECO:0000313" key="1">
    <source>
        <dbReference type="EMBL" id="GGE44404.1"/>
    </source>
</evidence>
<evidence type="ECO:0000313" key="2">
    <source>
        <dbReference type="Proteomes" id="UP000599179"/>
    </source>
</evidence>
<evidence type="ECO:0008006" key="3">
    <source>
        <dbReference type="Google" id="ProtNLM"/>
    </source>
</evidence>
<dbReference type="Proteomes" id="UP000599179">
    <property type="component" value="Unassembled WGS sequence"/>
</dbReference>
<proteinExistence type="predicted"/>
<accession>A0ABQ1SPB3</accession>